<dbReference type="InterPro" id="IPR036849">
    <property type="entry name" value="Enolase-like_C_sf"/>
</dbReference>
<dbReference type="PANTHER" id="PTHR13794:SF58">
    <property type="entry name" value="MITOCHONDRIAL ENOLASE SUPERFAMILY MEMBER 1"/>
    <property type="match status" value="1"/>
</dbReference>
<dbReference type="EMBL" id="CP048209">
    <property type="protein sequence ID" value="QHT59831.1"/>
    <property type="molecule type" value="Genomic_DNA"/>
</dbReference>
<keyword evidence="6" id="KW-1185">Reference proteome</keyword>
<dbReference type="Proteomes" id="UP000476064">
    <property type="component" value="Chromosome"/>
</dbReference>
<dbReference type="InterPro" id="IPR013341">
    <property type="entry name" value="Mandelate_racemase_N_dom"/>
</dbReference>
<dbReference type="SFLD" id="SFLDS00001">
    <property type="entry name" value="Enolase"/>
    <property type="match status" value="1"/>
</dbReference>
<dbReference type="GO" id="GO:0009063">
    <property type="term" value="P:amino acid catabolic process"/>
    <property type="evidence" value="ECO:0007669"/>
    <property type="project" value="InterPro"/>
</dbReference>
<proteinExistence type="predicted"/>
<dbReference type="InterPro" id="IPR013342">
    <property type="entry name" value="Mandelate_racemase_C"/>
</dbReference>
<sequence length="365" mass="40873">MKITSAKSFILHVPITPPITDAINAATHWGVTGVRIETDEGITGYGYTGTTAKGDEMIADTIDLYYAPALVGKDPAMIKQIWDELRFGPMHWIGRAGVTHMALAAVDIALWDIASKAANKPLWQYLGGHKPEKIKAYNTNGGWLNWSKERLIADMTGIVDQGFTAVKMKVGKPDPREDFDRVRAVRKAIGDDIGLMIDVNQQWNITTAMTWGKKLEQFDLMWLEEPLNPDDVAGHRKLADELNVPIALGEHVYNKYAFRDYIHQGAVEYVQVDVTRVGGITEWMQVAGLAAAYDLPICPHVGDMGQIHQHLVASTQNAVMLEYIPWIRHIFEEPATVVDGYYKLPVQPGASTTIIPRYFDEYRIR</sequence>
<dbReference type="InterPro" id="IPR018110">
    <property type="entry name" value="Mandel_Rmase/mucon_lact_enz_CS"/>
</dbReference>
<dbReference type="InterPro" id="IPR029065">
    <property type="entry name" value="Enolase_C-like"/>
</dbReference>
<evidence type="ECO:0000259" key="4">
    <source>
        <dbReference type="SMART" id="SM00922"/>
    </source>
</evidence>
<name>A0A6C0FWJ0_9BACL</name>
<dbReference type="SUPFAM" id="SSF54826">
    <property type="entry name" value="Enolase N-terminal domain-like"/>
    <property type="match status" value="1"/>
</dbReference>
<dbReference type="AlphaFoldDB" id="A0A6C0FWJ0"/>
<dbReference type="Pfam" id="PF13378">
    <property type="entry name" value="MR_MLE_C"/>
    <property type="match status" value="1"/>
</dbReference>
<dbReference type="CDD" id="cd03316">
    <property type="entry name" value="MR_like"/>
    <property type="match status" value="1"/>
</dbReference>
<dbReference type="SMART" id="SM00922">
    <property type="entry name" value="MR_MLE"/>
    <property type="match status" value="1"/>
</dbReference>
<evidence type="ECO:0000313" key="5">
    <source>
        <dbReference type="EMBL" id="QHT59831.1"/>
    </source>
</evidence>
<evidence type="ECO:0000256" key="2">
    <source>
        <dbReference type="ARBA" id="ARBA00022723"/>
    </source>
</evidence>
<evidence type="ECO:0000313" key="6">
    <source>
        <dbReference type="Proteomes" id="UP000476064"/>
    </source>
</evidence>
<accession>A0A6C0FWJ0</accession>
<evidence type="ECO:0000256" key="3">
    <source>
        <dbReference type="ARBA" id="ARBA00022842"/>
    </source>
</evidence>
<dbReference type="InterPro" id="IPR029017">
    <property type="entry name" value="Enolase-like_N"/>
</dbReference>
<evidence type="ECO:0000256" key="1">
    <source>
        <dbReference type="ARBA" id="ARBA00001946"/>
    </source>
</evidence>
<dbReference type="PANTHER" id="PTHR13794">
    <property type="entry name" value="ENOLASE SUPERFAMILY, MANDELATE RACEMASE"/>
    <property type="match status" value="1"/>
</dbReference>
<organism evidence="5 6">
    <name type="scientific">Paenibacillus lycopersici</name>
    <dbReference type="NCBI Taxonomy" id="2704462"/>
    <lineage>
        <taxon>Bacteria</taxon>
        <taxon>Bacillati</taxon>
        <taxon>Bacillota</taxon>
        <taxon>Bacilli</taxon>
        <taxon>Bacillales</taxon>
        <taxon>Paenibacillaceae</taxon>
        <taxon>Paenibacillus</taxon>
    </lineage>
</organism>
<dbReference type="SUPFAM" id="SSF51604">
    <property type="entry name" value="Enolase C-terminal domain-like"/>
    <property type="match status" value="1"/>
</dbReference>
<protein>
    <submittedName>
        <fullName evidence="5">Mandelate racemase/muconate lactonizing enzyme family protein</fullName>
    </submittedName>
</protein>
<reference evidence="5 6" key="1">
    <citation type="submission" date="2020-01" db="EMBL/GenBank/DDBJ databases">
        <title>Paenibacillus sp. nov., isolated from tomato rhizosphere.</title>
        <authorList>
            <person name="Weon H.-Y."/>
            <person name="Lee S.A."/>
        </authorList>
    </citation>
    <scope>NUCLEOTIDE SEQUENCE [LARGE SCALE GENOMIC DNA]</scope>
    <source>
        <strain evidence="5 6">12200R-189</strain>
    </source>
</reference>
<dbReference type="InterPro" id="IPR046945">
    <property type="entry name" value="RHMD-like"/>
</dbReference>
<dbReference type="GO" id="GO:0016836">
    <property type="term" value="F:hydro-lyase activity"/>
    <property type="evidence" value="ECO:0007669"/>
    <property type="project" value="TreeGrafter"/>
</dbReference>
<dbReference type="PROSITE" id="PS00909">
    <property type="entry name" value="MR_MLE_2"/>
    <property type="match status" value="1"/>
</dbReference>
<comment type="cofactor">
    <cofactor evidence="1">
        <name>Mg(2+)</name>
        <dbReference type="ChEBI" id="CHEBI:18420"/>
    </cofactor>
</comment>
<feature type="domain" description="Mandelate racemase/muconate lactonizing enzyme C-terminal" evidence="4">
    <location>
        <begin position="148"/>
        <end position="245"/>
    </location>
</feature>
<gene>
    <name evidence="5" type="ORF">GXP70_07630</name>
</gene>
<dbReference type="Pfam" id="PF02746">
    <property type="entry name" value="MR_MLE_N"/>
    <property type="match status" value="1"/>
</dbReference>
<dbReference type="GO" id="GO:0000287">
    <property type="term" value="F:magnesium ion binding"/>
    <property type="evidence" value="ECO:0007669"/>
    <property type="project" value="TreeGrafter"/>
</dbReference>
<dbReference type="SFLD" id="SFLDG00179">
    <property type="entry name" value="mandelate_racemase"/>
    <property type="match status" value="1"/>
</dbReference>
<dbReference type="RefSeq" id="WP_162355897.1">
    <property type="nucleotide sequence ID" value="NZ_CP048209.1"/>
</dbReference>
<keyword evidence="3" id="KW-0460">Magnesium</keyword>
<dbReference type="Gene3D" id="3.30.390.10">
    <property type="entry name" value="Enolase-like, N-terminal domain"/>
    <property type="match status" value="1"/>
</dbReference>
<dbReference type="Gene3D" id="3.20.20.120">
    <property type="entry name" value="Enolase-like C-terminal domain"/>
    <property type="match status" value="1"/>
</dbReference>
<keyword evidence="2" id="KW-0479">Metal-binding</keyword>
<dbReference type="GO" id="GO:0016052">
    <property type="term" value="P:carbohydrate catabolic process"/>
    <property type="evidence" value="ECO:0007669"/>
    <property type="project" value="TreeGrafter"/>
</dbReference>
<dbReference type="KEGG" id="plyc:GXP70_07630"/>